<dbReference type="SUPFAM" id="SSF53474">
    <property type="entry name" value="alpha/beta-Hydrolases"/>
    <property type="match status" value="1"/>
</dbReference>
<evidence type="ECO:0000256" key="2">
    <source>
        <dbReference type="SAM" id="SignalP"/>
    </source>
</evidence>
<evidence type="ECO:0000256" key="1">
    <source>
        <dbReference type="ARBA" id="ARBA00023180"/>
    </source>
</evidence>
<dbReference type="Pfam" id="PF00135">
    <property type="entry name" value="COesterase"/>
    <property type="match status" value="1"/>
</dbReference>
<comment type="caution">
    <text evidence="4">The sequence shown here is derived from an EMBL/GenBank/DDBJ whole genome shotgun (WGS) entry which is preliminary data.</text>
</comment>
<feature type="signal peptide" evidence="2">
    <location>
        <begin position="1"/>
        <end position="16"/>
    </location>
</feature>
<organism evidence="4 5">
    <name type="scientific">Megalurothrips usitatus</name>
    <name type="common">bean blossom thrips</name>
    <dbReference type="NCBI Taxonomy" id="439358"/>
    <lineage>
        <taxon>Eukaryota</taxon>
        <taxon>Metazoa</taxon>
        <taxon>Ecdysozoa</taxon>
        <taxon>Arthropoda</taxon>
        <taxon>Hexapoda</taxon>
        <taxon>Insecta</taxon>
        <taxon>Pterygota</taxon>
        <taxon>Neoptera</taxon>
        <taxon>Paraneoptera</taxon>
        <taxon>Thysanoptera</taxon>
        <taxon>Terebrantia</taxon>
        <taxon>Thripoidea</taxon>
        <taxon>Thripidae</taxon>
        <taxon>Megalurothrips</taxon>
    </lineage>
</organism>
<gene>
    <name evidence="4" type="ORF">ONE63_001803</name>
</gene>
<keyword evidence="2" id="KW-0732">Signal</keyword>
<evidence type="ECO:0000313" key="5">
    <source>
        <dbReference type="Proteomes" id="UP001075354"/>
    </source>
</evidence>
<dbReference type="Proteomes" id="UP001075354">
    <property type="component" value="Chromosome 11"/>
</dbReference>
<proteinExistence type="predicted"/>
<protein>
    <recommendedName>
        <fullName evidence="3">Carboxylesterase type B domain-containing protein</fullName>
    </recommendedName>
</protein>
<name>A0AAV7XE49_9NEOP</name>
<dbReference type="PANTHER" id="PTHR11559">
    <property type="entry name" value="CARBOXYLESTERASE"/>
    <property type="match status" value="1"/>
</dbReference>
<dbReference type="Gene3D" id="3.40.50.1820">
    <property type="entry name" value="alpha/beta hydrolase"/>
    <property type="match status" value="1"/>
</dbReference>
<dbReference type="InterPro" id="IPR002018">
    <property type="entry name" value="CarbesteraseB"/>
</dbReference>
<dbReference type="InterPro" id="IPR029058">
    <property type="entry name" value="AB_hydrolase_fold"/>
</dbReference>
<accession>A0AAV7XE49</accession>
<feature type="chain" id="PRO_5043372764" description="Carboxylesterase type B domain-containing protein" evidence="2">
    <location>
        <begin position="17"/>
        <end position="578"/>
    </location>
</feature>
<reference evidence="4" key="1">
    <citation type="submission" date="2022-12" db="EMBL/GenBank/DDBJ databases">
        <title>Chromosome-level genome assembly of the bean flower thrips Megalurothrips usitatus.</title>
        <authorList>
            <person name="Ma L."/>
            <person name="Liu Q."/>
            <person name="Li H."/>
            <person name="Cai W."/>
        </authorList>
    </citation>
    <scope>NUCLEOTIDE SEQUENCE</scope>
    <source>
        <strain evidence="4">Cailab_2022a</strain>
    </source>
</reference>
<evidence type="ECO:0000313" key="4">
    <source>
        <dbReference type="EMBL" id="KAJ1522630.1"/>
    </source>
</evidence>
<sequence length="578" mass="64139">MHRPLWVFLGVAVTLAAGAAVGAGVFYALRQSEGTATTPGAASPTPPPCPAPAAVCREPRVTVETGELRGQCRPAKDGRPEYAAFLGVPYAKAPLGALRFKSPRPMEPWDGVRDAVLQGPRCLQGAVDKHKGSEDCLHLNVYSPWLQRPHNDTLLHVLVHVHGGGMVEGSGNPIRPEYFIANDLVVVTFNYRLSHFGFFNLDSDLAPGNAGIKDMIAALQWVHRNIRHFGGDPEKVTVNGCSSAAAAVHWLALLPETEGLFRAAIIKSGSALLSWGYSERHRDLSDIAMAFLHALQPAATDEQLLHLTNDLIADLAFTFADKHRNKLSPETRADPTVTVERRPDGEEPKLILRDPESYVLRPARSRIPLLMGITSCEYNPMADMYYLQGELLNASTDALYVMLPRSVIPLPDAMADLGLNVSGTYTHNFFEMIGDVQSVMFNLTAVDVNCDTRCRWEQFLSDIEIKVDTVRSMRLHAREQQAPVYAYYYEYPLAGPGCAVHAQDDYLVWPEDEVQVMQLNTTHPLSLNVLRQVTMFTNFVKHGYVRQFITYFSRARRLSTEECTPVAGNLWSRRTAKC</sequence>
<dbReference type="AlphaFoldDB" id="A0AAV7XE49"/>
<dbReference type="EMBL" id="JAPTSV010000011">
    <property type="protein sequence ID" value="KAJ1522630.1"/>
    <property type="molecule type" value="Genomic_DNA"/>
</dbReference>
<evidence type="ECO:0000259" key="3">
    <source>
        <dbReference type="Pfam" id="PF00135"/>
    </source>
</evidence>
<dbReference type="InterPro" id="IPR050309">
    <property type="entry name" value="Type-B_Carboxylest/Lipase"/>
</dbReference>
<keyword evidence="1" id="KW-0325">Glycoprotein</keyword>
<keyword evidence="5" id="KW-1185">Reference proteome</keyword>
<feature type="domain" description="Carboxylesterase type B" evidence="3">
    <location>
        <begin position="58"/>
        <end position="544"/>
    </location>
</feature>